<reference evidence="5" key="1">
    <citation type="submission" date="2015-03" db="EMBL/GenBank/DDBJ databases">
        <authorList>
            <person name="Nijsse Bart"/>
        </authorList>
    </citation>
    <scope>NUCLEOTIDE SEQUENCE [LARGE SCALE GENOMIC DNA]</scope>
</reference>
<proteinExistence type="predicted"/>
<dbReference type="Proteomes" id="UP000049855">
    <property type="component" value="Unassembled WGS sequence"/>
</dbReference>
<dbReference type="InterPro" id="IPR000182">
    <property type="entry name" value="GNAT_dom"/>
</dbReference>
<evidence type="ECO:0000256" key="2">
    <source>
        <dbReference type="ARBA" id="ARBA00023315"/>
    </source>
</evidence>
<accession>A0A0U1L0H6</accession>
<dbReference type="CDD" id="cd04301">
    <property type="entry name" value="NAT_SF"/>
    <property type="match status" value="1"/>
</dbReference>
<dbReference type="Pfam" id="PF00583">
    <property type="entry name" value="Acetyltransf_1"/>
    <property type="match status" value="1"/>
</dbReference>
<keyword evidence="2" id="KW-0012">Acyltransferase</keyword>
<name>A0A0U1L0H6_9FIRM</name>
<protein>
    <submittedName>
        <fullName evidence="4">Acetyltransferase, GNAT family</fullName>
    </submittedName>
</protein>
<organism evidence="4 5">
    <name type="scientific">Sporomusa ovata</name>
    <dbReference type="NCBI Taxonomy" id="2378"/>
    <lineage>
        <taxon>Bacteria</taxon>
        <taxon>Bacillati</taxon>
        <taxon>Bacillota</taxon>
        <taxon>Negativicutes</taxon>
        <taxon>Selenomonadales</taxon>
        <taxon>Sporomusaceae</taxon>
        <taxon>Sporomusa</taxon>
    </lineage>
</organism>
<dbReference type="SUPFAM" id="SSF55729">
    <property type="entry name" value="Acyl-CoA N-acyltransferases (Nat)"/>
    <property type="match status" value="1"/>
</dbReference>
<keyword evidence="5" id="KW-1185">Reference proteome</keyword>
<evidence type="ECO:0000256" key="1">
    <source>
        <dbReference type="ARBA" id="ARBA00022679"/>
    </source>
</evidence>
<dbReference type="InterPro" id="IPR050680">
    <property type="entry name" value="YpeA/RimI_acetyltransf"/>
</dbReference>
<feature type="domain" description="N-acetyltransferase" evidence="3">
    <location>
        <begin position="4"/>
        <end position="210"/>
    </location>
</feature>
<dbReference type="PROSITE" id="PS51186">
    <property type="entry name" value="GNAT"/>
    <property type="match status" value="1"/>
</dbReference>
<keyword evidence="1 4" id="KW-0808">Transferase</keyword>
<dbReference type="AlphaFoldDB" id="A0A0U1L0H6"/>
<evidence type="ECO:0000259" key="3">
    <source>
        <dbReference type="PROSITE" id="PS51186"/>
    </source>
</evidence>
<dbReference type="InterPro" id="IPR016181">
    <property type="entry name" value="Acyl_CoA_acyltransferase"/>
</dbReference>
<dbReference type="GO" id="GO:0016747">
    <property type="term" value="F:acyltransferase activity, transferring groups other than amino-acyl groups"/>
    <property type="evidence" value="ECO:0007669"/>
    <property type="project" value="InterPro"/>
</dbReference>
<dbReference type="Gene3D" id="3.40.630.30">
    <property type="match status" value="1"/>
</dbReference>
<sequence length="210" mass="23490">MNKYVIMRARLTDVPEIARLFTESFIDSVLHHCGGRLPNPQAMQDVFTLVYQAEPTAALLAKEQTGQVLGYCFAPVGLSQLWWQALTGGHLIKWAWRWLTGQYGFGLYPVKIIVLNKVAFLRSAATPGKIANARILSIAVTPAARGRGIASALMAEADKYFKDNKVQRVRLEVRPDNQPAIRVYEKSGYYPGGITYDSQGPWLIMFKEIS</sequence>
<evidence type="ECO:0000313" key="5">
    <source>
        <dbReference type="Proteomes" id="UP000049855"/>
    </source>
</evidence>
<dbReference type="EMBL" id="CTRP01000011">
    <property type="protein sequence ID" value="CQR72839.1"/>
    <property type="molecule type" value="Genomic_DNA"/>
</dbReference>
<dbReference type="PANTHER" id="PTHR43420">
    <property type="entry name" value="ACETYLTRANSFERASE"/>
    <property type="match status" value="1"/>
</dbReference>
<evidence type="ECO:0000313" key="4">
    <source>
        <dbReference type="EMBL" id="CQR72839.1"/>
    </source>
</evidence>
<gene>
    <name evidence="4" type="ORF">SpAn4DRAFT_3299</name>
</gene>